<feature type="non-terminal residue" evidence="2">
    <location>
        <position position="1"/>
    </location>
</feature>
<organism evidence="2 3">
    <name type="scientific">Eragrostis curvula</name>
    <name type="common">weeping love grass</name>
    <dbReference type="NCBI Taxonomy" id="38414"/>
    <lineage>
        <taxon>Eukaryota</taxon>
        <taxon>Viridiplantae</taxon>
        <taxon>Streptophyta</taxon>
        <taxon>Embryophyta</taxon>
        <taxon>Tracheophyta</taxon>
        <taxon>Spermatophyta</taxon>
        <taxon>Magnoliopsida</taxon>
        <taxon>Liliopsida</taxon>
        <taxon>Poales</taxon>
        <taxon>Poaceae</taxon>
        <taxon>PACMAD clade</taxon>
        <taxon>Chloridoideae</taxon>
        <taxon>Eragrostideae</taxon>
        <taxon>Eragrostidinae</taxon>
        <taxon>Eragrostis</taxon>
    </lineage>
</organism>
<dbReference type="Pfam" id="PF03478">
    <property type="entry name" value="Beta-prop_KIB1-4"/>
    <property type="match status" value="1"/>
</dbReference>
<reference evidence="2 3" key="1">
    <citation type="journal article" date="2019" name="Sci. Rep.">
        <title>A high-quality genome of Eragrostis curvula grass provides insights into Poaceae evolution and supports new strategies to enhance forage quality.</title>
        <authorList>
            <person name="Carballo J."/>
            <person name="Santos B.A.C.M."/>
            <person name="Zappacosta D."/>
            <person name="Garbus I."/>
            <person name="Selva J.P."/>
            <person name="Gallo C.A."/>
            <person name="Diaz A."/>
            <person name="Albertini E."/>
            <person name="Caccamo M."/>
            <person name="Echenique V."/>
        </authorList>
    </citation>
    <scope>NUCLEOTIDE SEQUENCE [LARGE SCALE GENOMIC DNA]</scope>
    <source>
        <strain evidence="3">cv. Victoria</strain>
        <tissue evidence="2">Leaf</tissue>
    </source>
</reference>
<dbReference type="Gramene" id="TVU34648">
    <property type="protein sequence ID" value="TVU34648"/>
    <property type="gene ID" value="EJB05_16491"/>
</dbReference>
<protein>
    <recommendedName>
        <fullName evidence="1">KIB1-4 beta-propeller domain-containing protein</fullName>
    </recommendedName>
</protein>
<evidence type="ECO:0000313" key="3">
    <source>
        <dbReference type="Proteomes" id="UP000324897"/>
    </source>
</evidence>
<accession>A0A5J9VG33</accession>
<name>A0A5J9VG33_9POAL</name>
<dbReference type="EMBL" id="RWGY01000009">
    <property type="protein sequence ID" value="TVU34648.1"/>
    <property type="molecule type" value="Genomic_DNA"/>
</dbReference>
<evidence type="ECO:0000259" key="1">
    <source>
        <dbReference type="Pfam" id="PF03478"/>
    </source>
</evidence>
<dbReference type="Proteomes" id="UP000324897">
    <property type="component" value="Unassembled WGS sequence"/>
</dbReference>
<comment type="caution">
    <text evidence="2">The sequence shown here is derived from an EMBL/GenBank/DDBJ whole genome shotgun (WGS) entry which is preliminary data.</text>
</comment>
<evidence type="ECO:0000313" key="2">
    <source>
        <dbReference type="EMBL" id="TVU34648.1"/>
    </source>
</evidence>
<sequence length="200" mass="22409">MHDCYFGHSKRRVEIYRIEAPPRTAEGSGFCPRSPPEKVAECAIENIVFPLYLVECDSELVLVGYTDVSRTDMVIYKLADLANGEAIPMTSIRGHAFFLGEHSVCVSAGEGFPSILGDSIHITGFRRGSRRREKIQMLACDTQHGSGVWSPVSKGGTIASPYRNPFTLIHHLYSCCFRCYWSRGLIYGTRKGEAVRQLHY</sequence>
<dbReference type="InterPro" id="IPR005174">
    <property type="entry name" value="KIB1-4_b-propeller"/>
</dbReference>
<keyword evidence="3" id="KW-1185">Reference proteome</keyword>
<dbReference type="AlphaFoldDB" id="A0A5J9VG33"/>
<proteinExistence type="predicted"/>
<gene>
    <name evidence="2" type="ORF">EJB05_16491</name>
</gene>
<feature type="domain" description="KIB1-4 beta-propeller" evidence="1">
    <location>
        <begin position="5"/>
        <end position="133"/>
    </location>
</feature>
<dbReference type="OrthoDB" id="666383at2759"/>
<dbReference type="PANTHER" id="PTHR33165">
    <property type="entry name" value="F-BOX DOMAIN CONTAINING PROTEIN-LIKE-RELATED"/>
    <property type="match status" value="1"/>
</dbReference>
<dbReference type="PANTHER" id="PTHR33165:SF36">
    <property type="entry name" value="DUF295 DOMAIN-CONTAINING PROTEIN"/>
    <property type="match status" value="1"/>
</dbReference>